<dbReference type="GO" id="GO:0006351">
    <property type="term" value="P:DNA-templated transcription"/>
    <property type="evidence" value="ECO:0007669"/>
    <property type="project" value="TreeGrafter"/>
</dbReference>
<dbReference type="GO" id="GO:0006355">
    <property type="term" value="P:regulation of DNA-templated transcription"/>
    <property type="evidence" value="ECO:0007669"/>
    <property type="project" value="InterPro"/>
</dbReference>
<comment type="similarity">
    <text evidence="1">Belongs to the RelB/DinJ antitoxin family.</text>
</comment>
<reference evidence="3" key="2">
    <citation type="journal article" date="2008" name="PLoS Biol.">
        <title>Population genomic analysis of strain variation in Leptospirillum group II bacteria involved in acid mine drainage formation.</title>
        <authorList>
            <person name="Simmons S.L."/>
            <person name="Dibartolo G."/>
            <person name="Denef V.J."/>
            <person name="Goltsman D.S."/>
            <person name="Thelen M.P."/>
            <person name="Banfield J.F."/>
        </authorList>
    </citation>
    <scope>NUCLEOTIDE SEQUENCE [LARGE SCALE GENOMIC DNA]</scope>
</reference>
<evidence type="ECO:0000313" key="3">
    <source>
        <dbReference type="EMBL" id="EDZ40203.1"/>
    </source>
</evidence>
<dbReference type="EMBL" id="DS995259">
    <property type="protein sequence ID" value="EDZ40203.1"/>
    <property type="molecule type" value="Genomic_DNA"/>
</dbReference>
<dbReference type="PIRSF" id="PIRSF003108">
    <property type="entry name" value="DinJ"/>
    <property type="match status" value="1"/>
</dbReference>
<name>B6AKW5_9BACT</name>
<dbReference type="NCBIfam" id="TIGR02384">
    <property type="entry name" value="RelB_DinJ"/>
    <property type="match status" value="1"/>
</dbReference>
<sequence>MASSTMIHVRIDEKIKKEAAETLGDMGLSVSDAIRVFLKRVVADKQLPFELKVPNAATRRAMNEADEIVRTKRARRKP</sequence>
<evidence type="ECO:0000256" key="2">
    <source>
        <dbReference type="ARBA" id="ARBA00022649"/>
    </source>
</evidence>
<dbReference type="PANTHER" id="PTHR38781:SF1">
    <property type="entry name" value="ANTITOXIN DINJ-RELATED"/>
    <property type="match status" value="1"/>
</dbReference>
<proteinExistence type="inferred from homology"/>
<dbReference type="Pfam" id="PF04221">
    <property type="entry name" value="RelB"/>
    <property type="match status" value="1"/>
</dbReference>
<dbReference type="AlphaFoldDB" id="B6AKW5"/>
<dbReference type="GO" id="GO:0015643">
    <property type="term" value="F:toxic substance binding"/>
    <property type="evidence" value="ECO:0007669"/>
    <property type="project" value="InterPro"/>
</dbReference>
<dbReference type="InterPro" id="IPR013321">
    <property type="entry name" value="Arc_rbn_hlx_hlx"/>
</dbReference>
<protein>
    <submittedName>
        <fullName evidence="3">Putative DNA damage inducible protein J</fullName>
    </submittedName>
</protein>
<reference evidence="3" key="1">
    <citation type="journal article" date="2004" name="Nature">
        <title>Community structure and metabolism through reconstruction of microbial genomes from the environment.</title>
        <authorList>
            <person name="Tyson G.W."/>
            <person name="Chapman J."/>
            <person name="Hugenholtz P."/>
            <person name="Allen E.E."/>
            <person name="Ram R.J."/>
            <person name="Richardson P.M."/>
            <person name="Solovyev V.V."/>
            <person name="Rubin E.M."/>
            <person name="Rokhsar D.S."/>
            <person name="Banfield J.F."/>
        </authorList>
    </citation>
    <scope>NUCLEOTIDE SEQUENCE [LARGE SCALE GENOMIC DNA]</scope>
</reference>
<dbReference type="Gene3D" id="1.10.1220.10">
    <property type="entry name" value="Met repressor-like"/>
    <property type="match status" value="1"/>
</dbReference>
<dbReference type="GO" id="GO:0044010">
    <property type="term" value="P:single-species biofilm formation"/>
    <property type="evidence" value="ECO:0007669"/>
    <property type="project" value="InterPro"/>
</dbReference>
<accession>B6AKW5</accession>
<keyword evidence="2" id="KW-1277">Toxin-antitoxin system</keyword>
<organism evidence="3">
    <name type="scientific">Leptospirillum sp. Group II '5-way CG'</name>
    <dbReference type="NCBI Taxonomy" id="419541"/>
    <lineage>
        <taxon>Bacteria</taxon>
        <taxon>Pseudomonadati</taxon>
        <taxon>Nitrospirota</taxon>
        <taxon>Nitrospiria</taxon>
        <taxon>Nitrospirales</taxon>
        <taxon>Nitrospiraceae</taxon>
        <taxon>Leptospirillum</taxon>
    </lineage>
</organism>
<dbReference type="InterPro" id="IPR007337">
    <property type="entry name" value="RelB/DinJ"/>
</dbReference>
<gene>
    <name evidence="3" type="ORF">CGL2_10641003</name>
</gene>
<dbReference type="InterPro" id="IPR026262">
    <property type="entry name" value="DinJ"/>
</dbReference>
<dbReference type="GO" id="GO:0000987">
    <property type="term" value="F:cis-regulatory region sequence-specific DNA binding"/>
    <property type="evidence" value="ECO:0007669"/>
    <property type="project" value="InterPro"/>
</dbReference>
<dbReference type="PANTHER" id="PTHR38781">
    <property type="entry name" value="ANTITOXIN DINJ-RELATED"/>
    <property type="match status" value="1"/>
</dbReference>
<evidence type="ECO:0000256" key="1">
    <source>
        <dbReference type="ARBA" id="ARBA00010562"/>
    </source>
</evidence>